<accession>I3XGM5</accession>
<dbReference type="EMBL" id="CP003565">
    <property type="protein sequence ID" value="AFL55031.1"/>
    <property type="molecule type" value="Genomic_DNA"/>
</dbReference>
<feature type="region of interest" description="Disordered" evidence="1">
    <location>
        <begin position="39"/>
        <end position="60"/>
    </location>
</feature>
<evidence type="ECO:0000256" key="1">
    <source>
        <dbReference type="SAM" id="MobiDB-lite"/>
    </source>
</evidence>
<reference evidence="2" key="1">
    <citation type="journal article" date="2012" name="J. Bacteriol.">
        <title>Complete genome sequence of the broad-host-range strain Sinorhizobium fredii USDA257.</title>
        <authorList>
            <person name="Schuldes J."/>
            <person name="Rodriguez Orbegoso M."/>
            <person name="Schmeisser C."/>
            <person name="Krishnan H.B."/>
            <person name="Daniel R."/>
            <person name="Streit W.R."/>
        </authorList>
    </citation>
    <scope>NUCLEOTIDE SEQUENCE [LARGE SCALE GENOMIC DNA]</scope>
    <source>
        <strain evidence="2">USDA 257</strain>
        <plasmid evidence="2">pUSDA257</plasmid>
    </source>
</reference>
<dbReference type="AlphaFoldDB" id="I3XGM5"/>
<proteinExistence type="predicted"/>
<evidence type="ECO:0000313" key="3">
    <source>
        <dbReference type="Proteomes" id="UP000006180"/>
    </source>
</evidence>
<geneLocation type="plasmid" evidence="3">
    <name>pUSDA257 fragment 2</name>
</geneLocation>
<sequence length="122" mass="13629">MKEWMSVFSSAVSRETGAPLADSVGHRCSGQFHGEDRHLSWGRRRLSTGNTGGRAGPVSTCQCEPDHPYRRCSRLRVHRCRRSGRRNIFTAARPPSITMLHLQAAQILRRRTANSSTPLMSG</sequence>
<protein>
    <submittedName>
        <fullName evidence="2">Uncharacterized protein</fullName>
    </submittedName>
</protein>
<name>I3XGM5_SINF2</name>
<keyword evidence="2" id="KW-0614">Plasmid</keyword>
<dbReference type="HOGENOM" id="CLU_2025191_0_0_5"/>
<organism evidence="2">
    <name type="scientific">Sinorhizobium fredii (strain USDA 257)</name>
    <dbReference type="NCBI Taxonomy" id="1185652"/>
    <lineage>
        <taxon>Bacteria</taxon>
        <taxon>Pseudomonadati</taxon>
        <taxon>Pseudomonadota</taxon>
        <taxon>Alphaproteobacteria</taxon>
        <taxon>Hyphomicrobiales</taxon>
        <taxon>Rhizobiaceae</taxon>
        <taxon>Sinorhizobium/Ensifer group</taxon>
        <taxon>Sinorhizobium</taxon>
    </lineage>
</organism>
<gene>
    <name evidence="2" type="ORF">USDA257_p03160</name>
</gene>
<evidence type="ECO:0000313" key="2">
    <source>
        <dbReference type="EMBL" id="AFL55031.1"/>
    </source>
</evidence>